<dbReference type="GO" id="GO:0005886">
    <property type="term" value="C:plasma membrane"/>
    <property type="evidence" value="ECO:0007669"/>
    <property type="project" value="UniProtKB-SubCell"/>
</dbReference>
<dbReference type="Gene3D" id="3.10.20.90">
    <property type="entry name" value="Phosphatidylinositol 3-kinase Catalytic Subunit, Chain A, domain 1"/>
    <property type="match status" value="1"/>
</dbReference>
<dbReference type="InterPro" id="IPR046810">
    <property type="entry name" value="ERM_helical"/>
</dbReference>
<keyword evidence="5" id="KW-0175">Coiled coil</keyword>
<dbReference type="Ensembl" id="ENSCCRT00020115067.1">
    <property type="protein sequence ID" value="ENSCCRP00020105348.1"/>
    <property type="gene ID" value="ENSCCRG00020042036.1"/>
</dbReference>
<evidence type="ECO:0000259" key="7">
    <source>
        <dbReference type="PROSITE" id="PS50057"/>
    </source>
</evidence>
<protein>
    <submittedName>
        <fullName evidence="8">Moesin b</fullName>
    </submittedName>
</protein>
<dbReference type="Proteomes" id="UP000694701">
    <property type="component" value="Unplaced"/>
</dbReference>
<dbReference type="InterPro" id="IPR019748">
    <property type="entry name" value="FERM_central"/>
</dbReference>
<dbReference type="Gene3D" id="2.30.29.30">
    <property type="entry name" value="Pleckstrin-homology domain (PH domain)/Phosphotyrosine-binding domain (PTB)"/>
    <property type="match status" value="1"/>
</dbReference>
<feature type="coiled-coil region" evidence="5">
    <location>
        <begin position="158"/>
        <end position="185"/>
    </location>
</feature>
<dbReference type="FunFam" id="3.10.20.90:FF:000013">
    <property type="entry name" value="radixin isoform X1"/>
    <property type="match status" value="1"/>
</dbReference>
<evidence type="ECO:0000256" key="3">
    <source>
        <dbReference type="ARBA" id="ARBA00023136"/>
    </source>
</evidence>
<sequence>MYFQINVRVTTMDAELEFAIQPSTTGKQLFDQVVKTIGLREIWYFGLQYQDSKGFSTWLKLNKRVTAQDVRKENPLLIKFRAKFYPEDVAEELIQEATQRLFFLQVKEGILNDDIYCPPETAVLLASYAVQMKYGAYNHEYHVPGYLCKDKLLPQRVLEQHKLTKEQWEERIQVWHEQHKSMIREDAMIEYLKISQDLEMYGVNYFSIKNKKGSELWLGVDALGLNIYERSDKYTFIYILFVIQLIRFDFVFYAPRLRINKRILALCMGNHDLYMRRRKPDTIEVQQMKAQAREEKNKRQQERALLENEKKRRENAEKETEKIARETMELMERLRQIEEQTKKAQEELEEQTKRALELERERKFAQEEAERLEKDRRIAEEVKSALLQQSENQMKNQENLATELAELTSKITLLEDAKKKKEDEARKWQKRAIMVEVDLEKTKEELKSKLIGVQIQAMSQTENDHDENDESSAEASAELTSTGTCQDRSEEQRITETEKNERLQKLLQVLSSELADARDESKKTANDLIHAENVRLGRDKYKTLRQIRQGNTKQRIDEFESM</sequence>
<feature type="region of interest" description="Disordered" evidence="6">
    <location>
        <begin position="289"/>
        <end position="320"/>
    </location>
</feature>
<dbReference type="InterPro" id="IPR018980">
    <property type="entry name" value="FERM_PH-like_C"/>
</dbReference>
<dbReference type="GO" id="GO:0003779">
    <property type="term" value="F:actin binding"/>
    <property type="evidence" value="ECO:0007669"/>
    <property type="project" value="InterPro"/>
</dbReference>
<feature type="region of interest" description="Disordered" evidence="6">
    <location>
        <begin position="457"/>
        <end position="502"/>
    </location>
</feature>
<dbReference type="SUPFAM" id="SSF47031">
    <property type="entry name" value="Second domain of FERM"/>
    <property type="match status" value="1"/>
</dbReference>
<dbReference type="Gene3D" id="1.20.5.450">
    <property type="match status" value="1"/>
</dbReference>
<dbReference type="InterPro" id="IPR000299">
    <property type="entry name" value="FERM_domain"/>
</dbReference>
<dbReference type="PIRSF" id="PIRSF002305">
    <property type="entry name" value="ERM"/>
    <property type="match status" value="1"/>
</dbReference>
<keyword evidence="2" id="KW-1003">Cell membrane</keyword>
<dbReference type="Pfam" id="PF00769">
    <property type="entry name" value="ERM_C"/>
    <property type="match status" value="1"/>
</dbReference>
<evidence type="ECO:0000256" key="6">
    <source>
        <dbReference type="SAM" id="MobiDB-lite"/>
    </source>
</evidence>
<dbReference type="InterPro" id="IPR011259">
    <property type="entry name" value="ERM_C_dom"/>
</dbReference>
<feature type="binding site" evidence="4">
    <location>
        <begin position="60"/>
        <end position="63"/>
    </location>
    <ligand>
        <name>a 1,2-diacyl-sn-glycero-3-phospho-(1D-myo-inositol)</name>
        <dbReference type="ChEBI" id="CHEBI:57880"/>
    </ligand>
</feature>
<evidence type="ECO:0000256" key="2">
    <source>
        <dbReference type="ARBA" id="ARBA00022475"/>
    </source>
</evidence>
<feature type="compositionally biased region" description="Basic and acidic residues" evidence="6">
    <location>
        <begin position="487"/>
        <end position="502"/>
    </location>
</feature>
<dbReference type="Gene3D" id="1.20.80.10">
    <property type="match status" value="1"/>
</dbReference>
<dbReference type="PRINTS" id="PR00661">
    <property type="entry name" value="ERMFAMILY"/>
</dbReference>
<dbReference type="SUPFAM" id="SSF54236">
    <property type="entry name" value="Ubiquitin-like"/>
    <property type="match status" value="1"/>
</dbReference>
<dbReference type="SMART" id="SM01196">
    <property type="entry name" value="FERM_C"/>
    <property type="match status" value="1"/>
</dbReference>
<comment type="subcellular location">
    <subcellularLocation>
        <location evidence="1">Cell membrane</location>
        <topology evidence="1">Peripheral membrane protein</topology>
    </subcellularLocation>
</comment>
<dbReference type="PANTHER" id="PTHR23281">
    <property type="entry name" value="MERLIN/MOESIN/EZRIN/RADIXIN"/>
    <property type="match status" value="1"/>
</dbReference>
<dbReference type="Pfam" id="PF20492">
    <property type="entry name" value="ERM_helical"/>
    <property type="match status" value="1"/>
</dbReference>
<dbReference type="InterPro" id="IPR019749">
    <property type="entry name" value="Band_41_domain"/>
</dbReference>
<evidence type="ECO:0000313" key="8">
    <source>
        <dbReference type="Ensembl" id="ENSCCRP00020105348.1"/>
    </source>
</evidence>
<proteinExistence type="predicted"/>
<dbReference type="Pfam" id="PF09379">
    <property type="entry name" value="FERM_N"/>
    <property type="match status" value="1"/>
</dbReference>
<dbReference type="FunFam" id="1.20.5.450:FF:000001">
    <property type="entry name" value="radixin isoform X2"/>
    <property type="match status" value="1"/>
</dbReference>
<evidence type="ECO:0000256" key="1">
    <source>
        <dbReference type="ARBA" id="ARBA00004202"/>
    </source>
</evidence>
<keyword evidence="3" id="KW-0472">Membrane</keyword>
<dbReference type="InterPro" id="IPR029071">
    <property type="entry name" value="Ubiquitin-like_domsf"/>
</dbReference>
<dbReference type="SUPFAM" id="SSF48678">
    <property type="entry name" value="Moesin tail domain"/>
    <property type="match status" value="1"/>
</dbReference>
<dbReference type="InterPro" id="IPR019747">
    <property type="entry name" value="FERM_CS"/>
</dbReference>
<feature type="domain" description="FERM" evidence="7">
    <location>
        <begin position="5"/>
        <end position="316"/>
    </location>
</feature>
<dbReference type="PRINTS" id="PR00935">
    <property type="entry name" value="BAND41"/>
</dbReference>
<dbReference type="CDD" id="cd17187">
    <property type="entry name" value="FERM_F1_ERM"/>
    <property type="match status" value="1"/>
</dbReference>
<name>A0A8C2K897_CYPCA</name>
<dbReference type="Gene3D" id="6.10.360.10">
    <property type="match status" value="1"/>
</dbReference>
<dbReference type="PROSITE" id="PS50057">
    <property type="entry name" value="FERM_3"/>
    <property type="match status" value="1"/>
</dbReference>
<accession>A0A8C2K897</accession>
<dbReference type="InterPro" id="IPR011993">
    <property type="entry name" value="PH-like_dom_sf"/>
</dbReference>
<dbReference type="AlphaFoldDB" id="A0A8C2K897"/>
<evidence type="ECO:0000256" key="4">
    <source>
        <dbReference type="PIRSR" id="PIRSR002305-1"/>
    </source>
</evidence>
<dbReference type="CDD" id="cd14473">
    <property type="entry name" value="FERM_B-lobe"/>
    <property type="match status" value="1"/>
</dbReference>
<organism evidence="8 9">
    <name type="scientific">Cyprinus carpio</name>
    <name type="common">Common carp</name>
    <dbReference type="NCBI Taxonomy" id="7962"/>
    <lineage>
        <taxon>Eukaryota</taxon>
        <taxon>Metazoa</taxon>
        <taxon>Chordata</taxon>
        <taxon>Craniata</taxon>
        <taxon>Vertebrata</taxon>
        <taxon>Euteleostomi</taxon>
        <taxon>Actinopterygii</taxon>
        <taxon>Neopterygii</taxon>
        <taxon>Teleostei</taxon>
        <taxon>Ostariophysi</taxon>
        <taxon>Cypriniformes</taxon>
        <taxon>Cyprinidae</taxon>
        <taxon>Cyprininae</taxon>
        <taxon>Cyprinus</taxon>
    </lineage>
</organism>
<reference evidence="8" key="1">
    <citation type="submission" date="2025-08" db="UniProtKB">
        <authorList>
            <consortium name="Ensembl"/>
        </authorList>
    </citation>
    <scope>IDENTIFICATION</scope>
</reference>
<feature type="compositionally biased region" description="Basic and acidic residues" evidence="6">
    <location>
        <begin position="291"/>
        <end position="320"/>
    </location>
</feature>
<dbReference type="InterPro" id="IPR000798">
    <property type="entry name" value="Ez/rad/moesin-like"/>
</dbReference>
<dbReference type="SUPFAM" id="SSF50729">
    <property type="entry name" value="PH domain-like"/>
    <property type="match status" value="1"/>
</dbReference>
<dbReference type="Pfam" id="PF00373">
    <property type="entry name" value="FERM_M"/>
    <property type="match status" value="1"/>
</dbReference>
<gene>
    <name evidence="8" type="primary">LOC109056878</name>
</gene>
<evidence type="ECO:0000313" key="9">
    <source>
        <dbReference type="Proteomes" id="UP000694701"/>
    </source>
</evidence>
<dbReference type="InterPro" id="IPR008954">
    <property type="entry name" value="Moesin_tail_sf"/>
</dbReference>
<dbReference type="InterPro" id="IPR035963">
    <property type="entry name" value="FERM_2"/>
</dbReference>
<dbReference type="InterPro" id="IPR011174">
    <property type="entry name" value="ERM"/>
</dbReference>
<dbReference type="InterPro" id="IPR014352">
    <property type="entry name" value="FERM/acyl-CoA-bd_prot_sf"/>
</dbReference>
<dbReference type="FunFam" id="1.20.80.10:FF:000002">
    <property type="entry name" value="radixin isoform X1"/>
    <property type="match status" value="1"/>
</dbReference>
<feature type="binding site" evidence="4">
    <location>
        <position position="261"/>
    </location>
    <ligand>
        <name>a 1,2-diacyl-sn-glycero-3-phospho-(1D-myo-inositol)</name>
        <dbReference type="ChEBI" id="CHEBI:57880"/>
    </ligand>
</feature>
<dbReference type="InterPro" id="IPR018979">
    <property type="entry name" value="FERM_N"/>
</dbReference>
<dbReference type="SMART" id="SM00295">
    <property type="entry name" value="B41"/>
    <property type="match status" value="1"/>
</dbReference>
<dbReference type="PROSITE" id="PS00660">
    <property type="entry name" value="FERM_1"/>
    <property type="match status" value="1"/>
</dbReference>
<evidence type="ECO:0000256" key="5">
    <source>
        <dbReference type="SAM" id="Coils"/>
    </source>
</evidence>